<gene>
    <name evidence="2" type="ORF">EYF80_004058</name>
</gene>
<comment type="caution">
    <text evidence="2">The sequence shown here is derived from an EMBL/GenBank/DDBJ whole genome shotgun (WGS) entry which is preliminary data.</text>
</comment>
<dbReference type="Proteomes" id="UP000314294">
    <property type="component" value="Unassembled WGS sequence"/>
</dbReference>
<name>A0A4Z2J790_9TELE</name>
<accession>A0A4Z2J790</accession>
<sequence length="113" mass="12757">MSVWPQLLQSCPPADSWPGLHLDSKILPHSRPTASSPLKDTGECSTAEPPSEPIHTIHTIHTILSHQKRCQMRFQTLWRLTEATFQKELCSSTINVTTLELQLKEVKRTSKAD</sequence>
<proteinExistence type="predicted"/>
<keyword evidence="3" id="KW-1185">Reference proteome</keyword>
<feature type="region of interest" description="Disordered" evidence="1">
    <location>
        <begin position="28"/>
        <end position="52"/>
    </location>
</feature>
<dbReference type="EMBL" id="SRLO01000019">
    <property type="protein sequence ID" value="TNN85811.1"/>
    <property type="molecule type" value="Genomic_DNA"/>
</dbReference>
<evidence type="ECO:0000313" key="2">
    <source>
        <dbReference type="EMBL" id="TNN85811.1"/>
    </source>
</evidence>
<dbReference type="AlphaFoldDB" id="A0A4Z2J790"/>
<organism evidence="2 3">
    <name type="scientific">Liparis tanakae</name>
    <name type="common">Tanaka's snailfish</name>
    <dbReference type="NCBI Taxonomy" id="230148"/>
    <lineage>
        <taxon>Eukaryota</taxon>
        <taxon>Metazoa</taxon>
        <taxon>Chordata</taxon>
        <taxon>Craniata</taxon>
        <taxon>Vertebrata</taxon>
        <taxon>Euteleostomi</taxon>
        <taxon>Actinopterygii</taxon>
        <taxon>Neopterygii</taxon>
        <taxon>Teleostei</taxon>
        <taxon>Neoteleostei</taxon>
        <taxon>Acanthomorphata</taxon>
        <taxon>Eupercaria</taxon>
        <taxon>Perciformes</taxon>
        <taxon>Cottioidei</taxon>
        <taxon>Cottales</taxon>
        <taxon>Liparidae</taxon>
        <taxon>Liparis</taxon>
    </lineage>
</organism>
<protein>
    <submittedName>
        <fullName evidence="2">Uncharacterized protein</fullName>
    </submittedName>
</protein>
<evidence type="ECO:0000313" key="3">
    <source>
        <dbReference type="Proteomes" id="UP000314294"/>
    </source>
</evidence>
<reference evidence="2 3" key="1">
    <citation type="submission" date="2019-03" db="EMBL/GenBank/DDBJ databases">
        <title>First draft genome of Liparis tanakae, snailfish: a comprehensive survey of snailfish specific genes.</title>
        <authorList>
            <person name="Kim W."/>
            <person name="Song I."/>
            <person name="Jeong J.-H."/>
            <person name="Kim D."/>
            <person name="Kim S."/>
            <person name="Ryu S."/>
            <person name="Song J.Y."/>
            <person name="Lee S.K."/>
        </authorList>
    </citation>
    <scope>NUCLEOTIDE SEQUENCE [LARGE SCALE GENOMIC DNA]</scope>
    <source>
        <tissue evidence="2">Muscle</tissue>
    </source>
</reference>
<evidence type="ECO:0000256" key="1">
    <source>
        <dbReference type="SAM" id="MobiDB-lite"/>
    </source>
</evidence>